<sequence length="125" mass="14652">MTLLTPLFTLPIALIISLNILGQAEREIYVGLKEGDSKKIAPYFTDNVSITLRKETGYYSKFQSEMILKDFLRNYRAIEVKQVPVKNDKQNYRIYEFVTASNTFRVFVQFDMVKEKVQISELRIE</sequence>
<dbReference type="RefSeq" id="WP_066753703.1">
    <property type="nucleotide sequence ID" value="NZ_JBHUMB010000005.1"/>
</dbReference>
<accession>A0ABW5UA11</accession>
<dbReference type="Gene3D" id="3.10.450.50">
    <property type="match status" value="1"/>
</dbReference>
<dbReference type="EMBL" id="JBHUMB010000005">
    <property type="protein sequence ID" value="MFD2742193.1"/>
    <property type="molecule type" value="Genomic_DNA"/>
</dbReference>
<dbReference type="Pfam" id="PF16022">
    <property type="entry name" value="DUF4783"/>
    <property type="match status" value="1"/>
</dbReference>
<comment type="caution">
    <text evidence="1">The sequence shown here is derived from an EMBL/GenBank/DDBJ whole genome shotgun (WGS) entry which is preliminary data.</text>
</comment>
<reference evidence="2" key="1">
    <citation type="journal article" date="2019" name="Int. J. Syst. Evol. Microbiol.">
        <title>The Global Catalogue of Microorganisms (GCM) 10K type strain sequencing project: providing services to taxonomists for standard genome sequencing and annotation.</title>
        <authorList>
            <consortium name="The Broad Institute Genomics Platform"/>
            <consortium name="The Broad Institute Genome Sequencing Center for Infectious Disease"/>
            <person name="Wu L."/>
            <person name="Ma J."/>
        </authorList>
    </citation>
    <scope>NUCLEOTIDE SEQUENCE [LARGE SCALE GENOMIC DNA]</scope>
    <source>
        <strain evidence="2">KCTC 42247</strain>
    </source>
</reference>
<dbReference type="InterPro" id="IPR031977">
    <property type="entry name" value="DUF4783"/>
</dbReference>
<evidence type="ECO:0000313" key="1">
    <source>
        <dbReference type="EMBL" id="MFD2742193.1"/>
    </source>
</evidence>
<organism evidence="1 2">
    <name type="scientific">Sphingobacterium populi</name>
    <dbReference type="NCBI Taxonomy" id="1812824"/>
    <lineage>
        <taxon>Bacteria</taxon>
        <taxon>Pseudomonadati</taxon>
        <taxon>Bacteroidota</taxon>
        <taxon>Sphingobacteriia</taxon>
        <taxon>Sphingobacteriales</taxon>
        <taxon>Sphingobacteriaceae</taxon>
        <taxon>Sphingobacterium</taxon>
    </lineage>
</organism>
<dbReference type="Proteomes" id="UP001597418">
    <property type="component" value="Unassembled WGS sequence"/>
</dbReference>
<name>A0ABW5UA11_9SPHI</name>
<evidence type="ECO:0000313" key="2">
    <source>
        <dbReference type="Proteomes" id="UP001597418"/>
    </source>
</evidence>
<keyword evidence="2" id="KW-1185">Reference proteome</keyword>
<protein>
    <submittedName>
        <fullName evidence="1">DUF4783 domain-containing protein</fullName>
    </submittedName>
</protein>
<proteinExistence type="predicted"/>
<gene>
    <name evidence="1" type="ORF">ACFSQ6_02160</name>
</gene>